<gene>
    <name evidence="6" type="ORF">OOT00_04875</name>
</gene>
<dbReference type="InterPro" id="IPR004710">
    <property type="entry name" value="Bilac:Na_transpt"/>
</dbReference>
<accession>A0ABT3N790</accession>
<evidence type="ECO:0000256" key="3">
    <source>
        <dbReference type="ARBA" id="ARBA00022989"/>
    </source>
</evidence>
<evidence type="ECO:0000256" key="5">
    <source>
        <dbReference type="SAM" id="Phobius"/>
    </source>
</evidence>
<evidence type="ECO:0000256" key="1">
    <source>
        <dbReference type="ARBA" id="ARBA00004141"/>
    </source>
</evidence>
<evidence type="ECO:0000256" key="2">
    <source>
        <dbReference type="ARBA" id="ARBA00022692"/>
    </source>
</evidence>
<keyword evidence="4 5" id="KW-0472">Membrane</keyword>
<evidence type="ECO:0000313" key="6">
    <source>
        <dbReference type="EMBL" id="MCW7753318.1"/>
    </source>
</evidence>
<feature type="transmembrane region" description="Helical" evidence="5">
    <location>
        <begin position="75"/>
        <end position="98"/>
    </location>
</feature>
<evidence type="ECO:0000256" key="4">
    <source>
        <dbReference type="ARBA" id="ARBA00023136"/>
    </source>
</evidence>
<dbReference type="InterPro" id="IPR038770">
    <property type="entry name" value="Na+/solute_symporter_sf"/>
</dbReference>
<feature type="transmembrane region" description="Helical" evidence="5">
    <location>
        <begin position="133"/>
        <end position="153"/>
    </location>
</feature>
<reference evidence="6 7" key="1">
    <citation type="submission" date="2022-11" db="EMBL/GenBank/DDBJ databases">
        <title>Desulfobotulus tamanensis H1 sp. nov. - anaerobic, alkaliphilic, sulphate reducing bacterium isolated from terrestrial mud volcano.</title>
        <authorList>
            <person name="Frolova A."/>
            <person name="Merkel A.Y."/>
            <person name="Slobodkin A.I."/>
        </authorList>
    </citation>
    <scope>NUCLEOTIDE SEQUENCE [LARGE SCALE GENOMIC DNA]</scope>
    <source>
        <strain evidence="6 7">H1</strain>
    </source>
</reference>
<sequence length="334" mass="36282">MNGHMLTLSAVRPPLFWAALFPWTALLLSLAAFFSPNLFIPGKKLVVPMLGLIMLTMGMTLQISDFLEAWKNKKIILTGTALQFLVMPSAAYAISLAFQQPPEILLGMVLVGASAGGTASNVIAYLAGGHVALSVSMTAFSTIAAIILMPWLTELFAGTDTTVPVLSMVRSLLIIVLLPIATGMTLRKYLPLLTQKTVPLIPPFSMLLISIIIAIIIALNSQRIAEAGTIIYFMVFLHNAIGMGLGYMIPALMGYHTTISRTVSIEVGMQNSGLSVAMAMQHFTALAALPGAIFSIWHNISGSFMAALWRWQDTKQERIIRQEEIGHKKELVQK</sequence>
<keyword evidence="3 5" id="KW-1133">Transmembrane helix</keyword>
<dbReference type="EMBL" id="JAPFPW010000004">
    <property type="protein sequence ID" value="MCW7753318.1"/>
    <property type="molecule type" value="Genomic_DNA"/>
</dbReference>
<dbReference type="Gene3D" id="1.20.1530.20">
    <property type="match status" value="1"/>
</dbReference>
<feature type="transmembrane region" description="Helical" evidence="5">
    <location>
        <begin position="273"/>
        <end position="297"/>
    </location>
</feature>
<evidence type="ECO:0000313" key="7">
    <source>
        <dbReference type="Proteomes" id="UP001209681"/>
    </source>
</evidence>
<comment type="subcellular location">
    <subcellularLocation>
        <location evidence="1">Membrane</location>
        <topology evidence="1">Multi-pass membrane protein</topology>
    </subcellularLocation>
</comment>
<dbReference type="InterPro" id="IPR002657">
    <property type="entry name" value="BilAc:Na_symport/Acr3"/>
</dbReference>
<organism evidence="6 7">
    <name type="scientific">Desulfobotulus pelophilus</name>
    <dbReference type="NCBI Taxonomy" id="2823377"/>
    <lineage>
        <taxon>Bacteria</taxon>
        <taxon>Pseudomonadati</taxon>
        <taxon>Thermodesulfobacteriota</taxon>
        <taxon>Desulfobacteria</taxon>
        <taxon>Desulfobacterales</taxon>
        <taxon>Desulfobacteraceae</taxon>
        <taxon>Desulfobotulus</taxon>
    </lineage>
</organism>
<dbReference type="Pfam" id="PF01758">
    <property type="entry name" value="SBF"/>
    <property type="match status" value="1"/>
</dbReference>
<proteinExistence type="predicted"/>
<dbReference type="Proteomes" id="UP001209681">
    <property type="component" value="Unassembled WGS sequence"/>
</dbReference>
<keyword evidence="7" id="KW-1185">Reference proteome</keyword>
<feature type="transmembrane region" description="Helical" evidence="5">
    <location>
        <begin position="198"/>
        <end position="219"/>
    </location>
</feature>
<dbReference type="PANTHER" id="PTHR10361:SF28">
    <property type="entry name" value="P3 PROTEIN-RELATED"/>
    <property type="match status" value="1"/>
</dbReference>
<name>A0ABT3N790_9BACT</name>
<protein>
    <submittedName>
        <fullName evidence="6">Bile acid:sodium symporter family protein</fullName>
    </submittedName>
</protein>
<feature type="transmembrane region" description="Helical" evidence="5">
    <location>
        <begin position="45"/>
        <end position="63"/>
    </location>
</feature>
<feature type="transmembrane region" description="Helical" evidence="5">
    <location>
        <begin position="231"/>
        <end position="253"/>
    </location>
</feature>
<feature type="transmembrane region" description="Helical" evidence="5">
    <location>
        <begin position="105"/>
        <end position="127"/>
    </location>
</feature>
<keyword evidence="2 5" id="KW-0812">Transmembrane</keyword>
<feature type="transmembrane region" description="Helical" evidence="5">
    <location>
        <begin position="15"/>
        <end position="33"/>
    </location>
</feature>
<dbReference type="PANTHER" id="PTHR10361">
    <property type="entry name" value="SODIUM-BILE ACID COTRANSPORTER"/>
    <property type="match status" value="1"/>
</dbReference>
<dbReference type="RefSeq" id="WP_265424188.1">
    <property type="nucleotide sequence ID" value="NZ_JAPFPW010000004.1"/>
</dbReference>
<comment type="caution">
    <text evidence="6">The sequence shown here is derived from an EMBL/GenBank/DDBJ whole genome shotgun (WGS) entry which is preliminary data.</text>
</comment>
<feature type="transmembrane region" description="Helical" evidence="5">
    <location>
        <begin position="165"/>
        <end position="186"/>
    </location>
</feature>